<feature type="region of interest" description="Disordered" evidence="1">
    <location>
        <begin position="119"/>
        <end position="168"/>
    </location>
</feature>
<feature type="compositionally biased region" description="Low complexity" evidence="1">
    <location>
        <begin position="119"/>
        <end position="130"/>
    </location>
</feature>
<proteinExistence type="predicted"/>
<feature type="region of interest" description="Disordered" evidence="1">
    <location>
        <begin position="52"/>
        <end position="94"/>
    </location>
</feature>
<dbReference type="RefSeq" id="XP_028148642.1">
    <property type="nucleotide sequence ID" value="XM_028292841.1"/>
</dbReference>
<accession>A0A6P7GRG3</accession>
<dbReference type="AlphaFoldDB" id="A0A6P7GRG3"/>
<reference evidence="2" key="1">
    <citation type="submission" date="2025-08" db="UniProtKB">
        <authorList>
            <consortium name="RefSeq"/>
        </authorList>
    </citation>
    <scope>IDENTIFICATION</scope>
    <source>
        <tissue evidence="2">Whole insect</tissue>
    </source>
</reference>
<organism evidence="2">
    <name type="scientific">Diabrotica virgifera virgifera</name>
    <name type="common">western corn rootworm</name>
    <dbReference type="NCBI Taxonomy" id="50390"/>
    <lineage>
        <taxon>Eukaryota</taxon>
        <taxon>Metazoa</taxon>
        <taxon>Ecdysozoa</taxon>
        <taxon>Arthropoda</taxon>
        <taxon>Hexapoda</taxon>
        <taxon>Insecta</taxon>
        <taxon>Pterygota</taxon>
        <taxon>Neoptera</taxon>
        <taxon>Endopterygota</taxon>
        <taxon>Coleoptera</taxon>
        <taxon>Polyphaga</taxon>
        <taxon>Cucujiformia</taxon>
        <taxon>Chrysomeloidea</taxon>
        <taxon>Chrysomelidae</taxon>
        <taxon>Galerucinae</taxon>
        <taxon>Diabroticina</taxon>
        <taxon>Diabroticites</taxon>
        <taxon>Diabrotica</taxon>
    </lineage>
</organism>
<evidence type="ECO:0000313" key="2">
    <source>
        <dbReference type="RefSeq" id="XP_028148642.1"/>
    </source>
</evidence>
<protein>
    <submittedName>
        <fullName evidence="2">Uncharacterized protein LOC114342042</fullName>
    </submittedName>
</protein>
<dbReference type="InParanoid" id="A0A6P7GRG3"/>
<name>A0A6P7GRG3_DIAVI</name>
<evidence type="ECO:0000256" key="1">
    <source>
        <dbReference type="SAM" id="MobiDB-lite"/>
    </source>
</evidence>
<gene>
    <name evidence="2" type="primary">LOC114342042</name>
</gene>
<sequence>MLPSPSNMDSLVIAVFESLEDKRASKFRQSVQYYLNGTASGFLKYCTPPIKSKPKKNSSAQHNHSIANTKSEDQDLDTSGFASETTEQEQETLQNYRQATAHSIIGEFEGLDSGLLKNSQSHDSSISDSSKYNGFSNGSTSSGRNTAGNSSNRITQPAGPNISTITAKASKSSSTSEYYQIMSQMISINFTAKMCLEKNLNNFACLEQNKNLEKLLFVSLFLGRYLRQSENFPSFYNSLIQICLSDWRVAVIYPKN</sequence>
<feature type="compositionally biased region" description="Polar residues" evidence="1">
    <location>
        <begin position="60"/>
        <end position="69"/>
    </location>
</feature>
<feature type="compositionally biased region" description="Polar residues" evidence="1">
    <location>
        <begin position="131"/>
        <end position="155"/>
    </location>
</feature>